<dbReference type="InterPro" id="IPR029052">
    <property type="entry name" value="Metallo-depent_PP-like"/>
</dbReference>
<evidence type="ECO:0000259" key="3">
    <source>
        <dbReference type="Pfam" id="PF00149"/>
    </source>
</evidence>
<evidence type="ECO:0000256" key="1">
    <source>
        <dbReference type="ARBA" id="ARBA00022723"/>
    </source>
</evidence>
<accession>A0ABS4DT39</accession>
<feature type="domain" description="Calcineurin-like phosphoesterase" evidence="3">
    <location>
        <begin position="52"/>
        <end position="241"/>
    </location>
</feature>
<protein>
    <submittedName>
        <fullName evidence="4">MPP superfamily phosphohydrolase</fullName>
    </submittedName>
</protein>
<dbReference type="EMBL" id="JAGGJU010000001">
    <property type="protein sequence ID" value="MBP1848845.1"/>
    <property type="molecule type" value="Genomic_DNA"/>
</dbReference>
<sequence>MLSRRRFLKLLPAGLVALVAAATAPLVQVMARPRVSRYALKPAGWPDDFRLKICMLSDIHSCDPFMSIARIRTICDQVNAQSADIILLLGDYVTGMPEVSGHVPSRDWAAELGRLRAPLGLHAVLGNHDYWQDAAFQADPTIGTCRAQQALEAVGIPVYVNRSVRLVKDGRPFWLAGLADQAAIRADRSIRRWDNIGIDDLDATLSQVDDDAPVILMAHEPDIFQRVGRHIAVTLSGHTHGGQVNLFGWRPRAASRGSRRYPVGHFHEDGRDLIVSQGLGCSEVPIRIGCRPEILVIELG</sequence>
<dbReference type="PANTHER" id="PTHR31302">
    <property type="entry name" value="TRANSMEMBRANE PROTEIN WITH METALLOPHOSPHOESTERASE DOMAIN-RELATED"/>
    <property type="match status" value="1"/>
</dbReference>
<dbReference type="SUPFAM" id="SSF56300">
    <property type="entry name" value="Metallo-dependent phosphatases"/>
    <property type="match status" value="1"/>
</dbReference>
<proteinExistence type="predicted"/>
<dbReference type="InterPro" id="IPR006311">
    <property type="entry name" value="TAT_signal"/>
</dbReference>
<dbReference type="PANTHER" id="PTHR31302:SF31">
    <property type="entry name" value="PHOSPHODIESTERASE YAEI"/>
    <property type="match status" value="1"/>
</dbReference>
<keyword evidence="2" id="KW-0378">Hydrolase</keyword>
<dbReference type="CDD" id="cd07385">
    <property type="entry name" value="MPP_YkuE_C"/>
    <property type="match status" value="1"/>
</dbReference>
<name>A0ABS4DT39_9HYPH</name>
<reference evidence="4 5" key="1">
    <citation type="submission" date="2021-03" db="EMBL/GenBank/DDBJ databases">
        <title>Genomic Encyclopedia of Type Strains, Phase IV (KMG-IV): sequencing the most valuable type-strain genomes for metagenomic binning, comparative biology and taxonomic classification.</title>
        <authorList>
            <person name="Goeker M."/>
        </authorList>
    </citation>
    <scope>NUCLEOTIDE SEQUENCE [LARGE SCALE GENOMIC DNA]</scope>
    <source>
        <strain evidence="4 5">DSM 21600</strain>
    </source>
</reference>
<evidence type="ECO:0000256" key="2">
    <source>
        <dbReference type="ARBA" id="ARBA00022801"/>
    </source>
</evidence>
<comment type="caution">
    <text evidence="4">The sequence shown here is derived from an EMBL/GenBank/DDBJ whole genome shotgun (WGS) entry which is preliminary data.</text>
</comment>
<gene>
    <name evidence="4" type="ORF">J2Z17_000262</name>
</gene>
<dbReference type="Pfam" id="PF00149">
    <property type="entry name" value="Metallophos"/>
    <property type="match status" value="1"/>
</dbReference>
<evidence type="ECO:0000313" key="4">
    <source>
        <dbReference type="EMBL" id="MBP1848845.1"/>
    </source>
</evidence>
<dbReference type="InterPro" id="IPR004843">
    <property type="entry name" value="Calcineurin-like_PHP"/>
</dbReference>
<keyword evidence="5" id="KW-1185">Reference proteome</keyword>
<dbReference type="InterPro" id="IPR051158">
    <property type="entry name" value="Metallophosphoesterase_sf"/>
</dbReference>
<dbReference type="RefSeq" id="WP_209941487.1">
    <property type="nucleotide sequence ID" value="NZ_JAGGJU010000001.1"/>
</dbReference>
<dbReference type="Proteomes" id="UP000759443">
    <property type="component" value="Unassembled WGS sequence"/>
</dbReference>
<keyword evidence="1" id="KW-0479">Metal-binding</keyword>
<dbReference type="PROSITE" id="PS51318">
    <property type="entry name" value="TAT"/>
    <property type="match status" value="1"/>
</dbReference>
<dbReference type="Gene3D" id="3.60.21.10">
    <property type="match status" value="1"/>
</dbReference>
<organism evidence="4 5">
    <name type="scientific">Rhizobium halophytocola</name>
    <dbReference type="NCBI Taxonomy" id="735519"/>
    <lineage>
        <taxon>Bacteria</taxon>
        <taxon>Pseudomonadati</taxon>
        <taxon>Pseudomonadota</taxon>
        <taxon>Alphaproteobacteria</taxon>
        <taxon>Hyphomicrobiales</taxon>
        <taxon>Rhizobiaceae</taxon>
        <taxon>Rhizobium/Agrobacterium group</taxon>
        <taxon>Rhizobium</taxon>
    </lineage>
</organism>
<evidence type="ECO:0000313" key="5">
    <source>
        <dbReference type="Proteomes" id="UP000759443"/>
    </source>
</evidence>